<reference evidence="3" key="2">
    <citation type="submission" date="2023-05" db="EMBL/GenBank/DDBJ databases">
        <authorList>
            <consortium name="Lawrence Berkeley National Laboratory"/>
            <person name="Steindorff A."/>
            <person name="Hensen N."/>
            <person name="Bonometti L."/>
            <person name="Westerberg I."/>
            <person name="Brannstrom I.O."/>
            <person name="Guillou S."/>
            <person name="Cros-Aarteil S."/>
            <person name="Calhoun S."/>
            <person name="Haridas S."/>
            <person name="Kuo A."/>
            <person name="Mondo S."/>
            <person name="Pangilinan J."/>
            <person name="Riley R."/>
            <person name="Labutti K."/>
            <person name="Andreopoulos B."/>
            <person name="Lipzen A."/>
            <person name="Chen C."/>
            <person name="Yanf M."/>
            <person name="Daum C."/>
            <person name="Ng V."/>
            <person name="Clum A."/>
            <person name="Ohm R."/>
            <person name="Martin F."/>
            <person name="Silar P."/>
            <person name="Natvig D."/>
            <person name="Lalanne C."/>
            <person name="Gautier V."/>
            <person name="Ament-Velasquez S.L."/>
            <person name="Kruys A."/>
            <person name="Hutchinson M.I."/>
            <person name="Powell A.J."/>
            <person name="Barry K."/>
            <person name="Miller A.N."/>
            <person name="Grigoriev I.V."/>
            <person name="Debuchy R."/>
            <person name="Gladieux P."/>
            <person name="Thoren M.H."/>
            <person name="Johannesson H."/>
        </authorList>
    </citation>
    <scope>NUCLEOTIDE SEQUENCE</scope>
    <source>
        <strain evidence="3">PSN243</strain>
    </source>
</reference>
<dbReference type="EMBL" id="MU865939">
    <property type="protein sequence ID" value="KAK4449143.1"/>
    <property type="molecule type" value="Genomic_DNA"/>
</dbReference>
<dbReference type="InterPro" id="IPR056884">
    <property type="entry name" value="NPHP3-like_N"/>
</dbReference>
<sequence>MAEALGVAASVFAVIQLADRVLTICRLCIESLKDCPQDLRTILIEISSTRALFDSLQFLQQHNPNSVKFLERLSGPNGAVTGCHIAVQELESLLPWHILTDTQNAKTKRQKAEIVLKMLAWPLKQTRARELLARISQHRNTINTTFSTEIWQDVQTIKQDVTQVQEVLTDSQRHTMLEWLEVDDPSPIHNISSGLVEDGTCDWLIETPEWSQWVNLDSRCLWIHGIPGSGKTVLAARLIEKIRQICAQPRDDRWVSVYYYCHHSRSKDESASFIRWIVSQLCRTAGKIPSCLRGIYQRGGEPTQVEILSCLQQLLEWFDIVFVTIDALDESRPTAPLLALQTLITDSRFSKIRLLATSRQYADIQQAMVGMSLPVSMAHPSVERDIALAVRKMIESNPRFKGWPLNFREEVIGILSRQSEGMFRLAICRLDVLKHAASVEEAVDVLYHLPHSLEDTYTRILTSIAQEDWPLVRHILQMLCFHYWLYDDWDHSRLSHTLILDTYAARSGRTTYFYTLETLQEICGCLVAFSECEEGQSFLTFAHYTLREYLESSR</sequence>
<gene>
    <name evidence="3" type="ORF">QBC34DRAFT_285569</name>
</gene>
<dbReference type="Pfam" id="PF24883">
    <property type="entry name" value="NPHP3_N"/>
    <property type="match status" value="1"/>
</dbReference>
<organism evidence="3 4">
    <name type="scientific">Podospora aff. communis PSN243</name>
    <dbReference type="NCBI Taxonomy" id="3040156"/>
    <lineage>
        <taxon>Eukaryota</taxon>
        <taxon>Fungi</taxon>
        <taxon>Dikarya</taxon>
        <taxon>Ascomycota</taxon>
        <taxon>Pezizomycotina</taxon>
        <taxon>Sordariomycetes</taxon>
        <taxon>Sordariomycetidae</taxon>
        <taxon>Sordariales</taxon>
        <taxon>Podosporaceae</taxon>
        <taxon>Podospora</taxon>
    </lineage>
</organism>
<keyword evidence="1" id="KW-0677">Repeat</keyword>
<dbReference type="SUPFAM" id="SSF52540">
    <property type="entry name" value="P-loop containing nucleoside triphosphate hydrolases"/>
    <property type="match status" value="1"/>
</dbReference>
<protein>
    <recommendedName>
        <fullName evidence="2">NACHT domain-containing protein</fullName>
    </recommendedName>
</protein>
<dbReference type="PANTHER" id="PTHR10039:SF16">
    <property type="entry name" value="GPI INOSITOL-DEACYLASE"/>
    <property type="match status" value="1"/>
</dbReference>
<dbReference type="InterPro" id="IPR027417">
    <property type="entry name" value="P-loop_NTPase"/>
</dbReference>
<dbReference type="Proteomes" id="UP001321760">
    <property type="component" value="Unassembled WGS sequence"/>
</dbReference>
<feature type="domain" description="NACHT" evidence="2">
    <location>
        <begin position="219"/>
        <end position="359"/>
    </location>
</feature>
<dbReference type="PROSITE" id="PS50837">
    <property type="entry name" value="NACHT"/>
    <property type="match status" value="1"/>
</dbReference>
<dbReference type="AlphaFoldDB" id="A0AAV9GP66"/>
<evidence type="ECO:0000259" key="2">
    <source>
        <dbReference type="PROSITE" id="PS50837"/>
    </source>
</evidence>
<accession>A0AAV9GP66</accession>
<dbReference type="InterPro" id="IPR007111">
    <property type="entry name" value="NACHT_NTPase"/>
</dbReference>
<reference evidence="3" key="1">
    <citation type="journal article" date="2023" name="Mol. Phylogenet. Evol.">
        <title>Genome-scale phylogeny and comparative genomics of the fungal order Sordariales.</title>
        <authorList>
            <person name="Hensen N."/>
            <person name="Bonometti L."/>
            <person name="Westerberg I."/>
            <person name="Brannstrom I.O."/>
            <person name="Guillou S."/>
            <person name="Cros-Aarteil S."/>
            <person name="Calhoun S."/>
            <person name="Haridas S."/>
            <person name="Kuo A."/>
            <person name="Mondo S."/>
            <person name="Pangilinan J."/>
            <person name="Riley R."/>
            <person name="LaButti K."/>
            <person name="Andreopoulos B."/>
            <person name="Lipzen A."/>
            <person name="Chen C."/>
            <person name="Yan M."/>
            <person name="Daum C."/>
            <person name="Ng V."/>
            <person name="Clum A."/>
            <person name="Steindorff A."/>
            <person name="Ohm R.A."/>
            <person name="Martin F."/>
            <person name="Silar P."/>
            <person name="Natvig D.O."/>
            <person name="Lalanne C."/>
            <person name="Gautier V."/>
            <person name="Ament-Velasquez S.L."/>
            <person name="Kruys A."/>
            <person name="Hutchinson M.I."/>
            <person name="Powell A.J."/>
            <person name="Barry K."/>
            <person name="Miller A.N."/>
            <person name="Grigoriev I.V."/>
            <person name="Debuchy R."/>
            <person name="Gladieux P."/>
            <person name="Hiltunen Thoren M."/>
            <person name="Johannesson H."/>
        </authorList>
    </citation>
    <scope>NUCLEOTIDE SEQUENCE</scope>
    <source>
        <strain evidence="3">PSN243</strain>
    </source>
</reference>
<keyword evidence="4" id="KW-1185">Reference proteome</keyword>
<evidence type="ECO:0000256" key="1">
    <source>
        <dbReference type="ARBA" id="ARBA00022737"/>
    </source>
</evidence>
<dbReference type="Gene3D" id="3.40.50.300">
    <property type="entry name" value="P-loop containing nucleotide triphosphate hydrolases"/>
    <property type="match status" value="1"/>
</dbReference>
<name>A0AAV9GP66_9PEZI</name>
<proteinExistence type="predicted"/>
<feature type="non-terminal residue" evidence="3">
    <location>
        <position position="554"/>
    </location>
</feature>
<evidence type="ECO:0000313" key="3">
    <source>
        <dbReference type="EMBL" id="KAK4449143.1"/>
    </source>
</evidence>
<dbReference type="PANTHER" id="PTHR10039">
    <property type="entry name" value="AMELOGENIN"/>
    <property type="match status" value="1"/>
</dbReference>
<comment type="caution">
    <text evidence="3">The sequence shown here is derived from an EMBL/GenBank/DDBJ whole genome shotgun (WGS) entry which is preliminary data.</text>
</comment>
<evidence type="ECO:0000313" key="4">
    <source>
        <dbReference type="Proteomes" id="UP001321760"/>
    </source>
</evidence>